<keyword evidence="3 5" id="KW-0949">S-adenosyl-L-methionine</keyword>
<accession>A0A200QSN1</accession>
<dbReference type="PRINTS" id="PR02008">
    <property type="entry name" value="RCMTFAMILY"/>
</dbReference>
<evidence type="ECO:0000256" key="5">
    <source>
        <dbReference type="PROSITE-ProRule" id="PRU01023"/>
    </source>
</evidence>
<dbReference type="GO" id="GO:0005730">
    <property type="term" value="C:nucleolus"/>
    <property type="evidence" value="ECO:0007669"/>
    <property type="project" value="TreeGrafter"/>
</dbReference>
<dbReference type="SUPFAM" id="SSF53335">
    <property type="entry name" value="S-adenosyl-L-methionine-dependent methyltransferases"/>
    <property type="match status" value="1"/>
</dbReference>
<comment type="similarity">
    <text evidence="5">Belongs to the class I-like SAM-binding methyltransferase superfamily. RsmB/NOP family.</text>
</comment>
<dbReference type="Pfam" id="PF22458">
    <property type="entry name" value="RsmF-B_ferredox"/>
    <property type="match status" value="1"/>
</dbReference>
<dbReference type="GO" id="GO:0003723">
    <property type="term" value="F:RNA binding"/>
    <property type="evidence" value="ECO:0007669"/>
    <property type="project" value="UniProtKB-UniRule"/>
</dbReference>
<proteinExistence type="inferred from homology"/>
<dbReference type="GO" id="GO:0009383">
    <property type="term" value="F:rRNA (cytosine-C5-)-methyltransferase activity"/>
    <property type="evidence" value="ECO:0007669"/>
    <property type="project" value="TreeGrafter"/>
</dbReference>
<dbReference type="Pfam" id="PF01189">
    <property type="entry name" value="Methyltr_RsmB-F"/>
    <property type="match status" value="1"/>
</dbReference>
<feature type="domain" description="SAM-dependent MTase RsmB/NOP-type" evidence="6">
    <location>
        <begin position="104"/>
        <end position="388"/>
    </location>
</feature>
<comment type="caution">
    <text evidence="7">The sequence shown here is derived from an EMBL/GenBank/DDBJ whole genome shotgun (WGS) entry which is preliminary data.</text>
</comment>
<evidence type="ECO:0000256" key="4">
    <source>
        <dbReference type="ARBA" id="ARBA00022884"/>
    </source>
</evidence>
<keyword evidence="4 5" id="KW-0694">RNA-binding</keyword>
<dbReference type="AlphaFoldDB" id="A0A200QSN1"/>
<evidence type="ECO:0000313" key="7">
    <source>
        <dbReference type="EMBL" id="OVA13455.1"/>
    </source>
</evidence>
<evidence type="ECO:0000259" key="6">
    <source>
        <dbReference type="PROSITE" id="PS51686"/>
    </source>
</evidence>
<dbReference type="InterPro" id="IPR054728">
    <property type="entry name" value="RsmB-like_ferredoxin"/>
</dbReference>
<dbReference type="STRING" id="56857.A0A200QSN1"/>
<evidence type="ECO:0000256" key="1">
    <source>
        <dbReference type="ARBA" id="ARBA00022603"/>
    </source>
</evidence>
<dbReference type="EMBL" id="MVGT01001134">
    <property type="protein sequence ID" value="OVA13455.1"/>
    <property type="molecule type" value="Genomic_DNA"/>
</dbReference>
<dbReference type="Gene3D" id="3.30.70.1170">
    <property type="entry name" value="Sun protein, domain 3"/>
    <property type="match status" value="1"/>
</dbReference>
<keyword evidence="8" id="KW-1185">Reference proteome</keyword>
<dbReference type="Gene3D" id="3.40.50.150">
    <property type="entry name" value="Vaccinia Virus protein VP39"/>
    <property type="match status" value="1"/>
</dbReference>
<dbReference type="InterPro" id="IPR023267">
    <property type="entry name" value="RCMT"/>
</dbReference>
<dbReference type="InterPro" id="IPR001678">
    <property type="entry name" value="MeTrfase_RsmB-F_NOP2_dom"/>
</dbReference>
<comment type="caution">
    <text evidence="5">Lacks conserved residue(s) required for the propagation of feature annotation.</text>
</comment>
<dbReference type="GO" id="GO:0000470">
    <property type="term" value="P:maturation of LSU-rRNA"/>
    <property type="evidence" value="ECO:0007669"/>
    <property type="project" value="TreeGrafter"/>
</dbReference>
<dbReference type="InParanoid" id="A0A200QSN1"/>
<feature type="active site" description="Nucleophile" evidence="5">
    <location>
        <position position="318"/>
    </location>
</feature>
<evidence type="ECO:0000256" key="3">
    <source>
        <dbReference type="ARBA" id="ARBA00022691"/>
    </source>
</evidence>
<protein>
    <submittedName>
        <fullName evidence="7">Bacterial Fmu (Sun)/eukaryotic nucleolar NOL1/Nop2p</fullName>
    </submittedName>
</protein>
<dbReference type="PANTHER" id="PTHR22807:SF30">
    <property type="entry name" value="28S RRNA (CYTOSINE(4447)-C(5))-METHYLTRANSFERASE-RELATED"/>
    <property type="match status" value="1"/>
</dbReference>
<dbReference type="Proteomes" id="UP000195402">
    <property type="component" value="Unassembled WGS sequence"/>
</dbReference>
<reference evidence="7 8" key="1">
    <citation type="journal article" date="2017" name="Mol. Plant">
        <title>The Genome of Medicinal Plant Macleaya cordata Provides New Insights into Benzylisoquinoline Alkaloids Metabolism.</title>
        <authorList>
            <person name="Liu X."/>
            <person name="Liu Y."/>
            <person name="Huang P."/>
            <person name="Ma Y."/>
            <person name="Qing Z."/>
            <person name="Tang Q."/>
            <person name="Cao H."/>
            <person name="Cheng P."/>
            <person name="Zheng Y."/>
            <person name="Yuan Z."/>
            <person name="Zhou Y."/>
            <person name="Liu J."/>
            <person name="Tang Z."/>
            <person name="Zhuo Y."/>
            <person name="Zhang Y."/>
            <person name="Yu L."/>
            <person name="Huang J."/>
            <person name="Yang P."/>
            <person name="Peng Q."/>
            <person name="Zhang J."/>
            <person name="Jiang W."/>
            <person name="Zhang Z."/>
            <person name="Lin K."/>
            <person name="Ro D.K."/>
            <person name="Chen X."/>
            <person name="Xiong X."/>
            <person name="Shang Y."/>
            <person name="Huang S."/>
            <person name="Zeng J."/>
        </authorList>
    </citation>
    <scope>NUCLEOTIDE SEQUENCE [LARGE SCALE GENOMIC DNA]</scope>
    <source>
        <strain evidence="8">cv. BLH2017</strain>
        <tissue evidence="7">Root</tissue>
    </source>
</reference>
<keyword evidence="2 5" id="KW-0808">Transferase</keyword>
<gene>
    <name evidence="7" type="ORF">BVC80_8173g3</name>
</gene>
<dbReference type="InterPro" id="IPR049560">
    <property type="entry name" value="MeTrfase_RsmB-F_NOP2_cat"/>
</dbReference>
<dbReference type="PANTHER" id="PTHR22807">
    <property type="entry name" value="NOP2 YEAST -RELATED NOL1/NOP2/FMU SUN DOMAIN-CONTAINING"/>
    <property type="match status" value="1"/>
</dbReference>
<sequence>MFLGFSLGTQSPQLKSSKNLTTRTSISAPLMATTLRELDKKVLEARISDLFSMIWYVEHTGDSYGELNEMKVLLNMYFACRYHLGERVCDELFKMFNEVEFKGLLDASEKPKVICLRVNALKTSRQRLRRTLLEKGVLIEPLSWTQDGLAILIGSSHVHETPEYLNGHCMFQDTRSFLTVMTLDPKENEKIVDVDGLGEGATHIASLMNNRGSVQACAIVESKEKLKAACKLMGINIVKWYSGLQKLCDALEKDPADKVLLDAPCSCSRTNKITRNCDSVTAPSTFSDVKWYAKLQKGHILSVIDMVKPGGYIVYSTCSPMISENEAIINYALKMRDVEVVDTGLELGYPGLNEFRGQKFQASFQKMRRFYPSTHGIDVCFIAKLKKRSNSKPKSKQGRVLKRRIASTDDKKEIKIRKLS</sequence>
<dbReference type="GO" id="GO:0070475">
    <property type="term" value="P:rRNA base methylation"/>
    <property type="evidence" value="ECO:0007669"/>
    <property type="project" value="TreeGrafter"/>
</dbReference>
<keyword evidence="1 5" id="KW-0489">Methyltransferase</keyword>
<name>A0A200QSN1_MACCD</name>
<dbReference type="OrthoDB" id="427002at2759"/>
<dbReference type="OMA" id="EPEENEF"/>
<evidence type="ECO:0000256" key="2">
    <source>
        <dbReference type="ARBA" id="ARBA00022679"/>
    </source>
</evidence>
<dbReference type="InterPro" id="IPR029063">
    <property type="entry name" value="SAM-dependent_MTases_sf"/>
</dbReference>
<dbReference type="PROSITE" id="PS51686">
    <property type="entry name" value="SAM_MT_RSMB_NOP"/>
    <property type="match status" value="1"/>
</dbReference>
<evidence type="ECO:0000313" key="8">
    <source>
        <dbReference type="Proteomes" id="UP000195402"/>
    </source>
</evidence>
<feature type="binding site" evidence="5">
    <location>
        <position position="262"/>
    </location>
    <ligand>
        <name>S-adenosyl-L-methionine</name>
        <dbReference type="ChEBI" id="CHEBI:59789"/>
    </ligand>
</feature>
<organism evidence="7 8">
    <name type="scientific">Macleaya cordata</name>
    <name type="common">Five-seeded plume-poppy</name>
    <name type="synonym">Bocconia cordata</name>
    <dbReference type="NCBI Taxonomy" id="56857"/>
    <lineage>
        <taxon>Eukaryota</taxon>
        <taxon>Viridiplantae</taxon>
        <taxon>Streptophyta</taxon>
        <taxon>Embryophyta</taxon>
        <taxon>Tracheophyta</taxon>
        <taxon>Spermatophyta</taxon>
        <taxon>Magnoliopsida</taxon>
        <taxon>Ranunculales</taxon>
        <taxon>Papaveraceae</taxon>
        <taxon>Papaveroideae</taxon>
        <taxon>Macleaya</taxon>
    </lineage>
</organism>